<comment type="caution">
    <text evidence="3">The sequence shown here is derived from an EMBL/GenBank/DDBJ whole genome shotgun (WGS) entry which is preliminary data.</text>
</comment>
<dbReference type="RefSeq" id="WP_141982929.1">
    <property type="nucleotide sequence ID" value="NZ_VFPP01000001.1"/>
</dbReference>
<reference evidence="3 4" key="1">
    <citation type="submission" date="2019-06" db="EMBL/GenBank/DDBJ databases">
        <title>Sequencing the genomes of 1000 actinobacteria strains.</title>
        <authorList>
            <person name="Klenk H.-P."/>
        </authorList>
    </citation>
    <scope>NUCLEOTIDE SEQUENCE [LARGE SCALE GENOMIC DNA]</scope>
    <source>
        <strain evidence="3 4">DSM 45456</strain>
    </source>
</reference>
<keyword evidence="4" id="KW-1185">Reference proteome</keyword>
<dbReference type="Proteomes" id="UP000316628">
    <property type="component" value="Unassembled WGS sequence"/>
</dbReference>
<dbReference type="OrthoDB" id="3638657at2"/>
<dbReference type="EMBL" id="VFPP01000001">
    <property type="protein sequence ID" value="TQM84790.1"/>
    <property type="molecule type" value="Genomic_DNA"/>
</dbReference>
<keyword evidence="2" id="KW-1133">Transmembrane helix</keyword>
<accession>A0A543JPM8</accession>
<organism evidence="3 4">
    <name type="scientific">Saccharothrix saharensis</name>
    <dbReference type="NCBI Taxonomy" id="571190"/>
    <lineage>
        <taxon>Bacteria</taxon>
        <taxon>Bacillati</taxon>
        <taxon>Actinomycetota</taxon>
        <taxon>Actinomycetes</taxon>
        <taxon>Pseudonocardiales</taxon>
        <taxon>Pseudonocardiaceae</taxon>
        <taxon>Saccharothrix</taxon>
    </lineage>
</organism>
<protein>
    <submittedName>
        <fullName evidence="3">Uncharacterized protein</fullName>
    </submittedName>
</protein>
<feature type="transmembrane region" description="Helical" evidence="2">
    <location>
        <begin position="52"/>
        <end position="73"/>
    </location>
</feature>
<evidence type="ECO:0000313" key="3">
    <source>
        <dbReference type="EMBL" id="TQM84790.1"/>
    </source>
</evidence>
<keyword evidence="2" id="KW-0812">Transmembrane</keyword>
<name>A0A543JPM8_9PSEU</name>
<feature type="region of interest" description="Disordered" evidence="1">
    <location>
        <begin position="1"/>
        <end position="23"/>
    </location>
</feature>
<sequence length="103" mass="10528">MSGVRPDPEAIGSDTTAGWGDPTRAARIRLEKSGLSVEVAVPAAHTSRLLDAVVVALAAAGAVVCPVLTLRVVPPDFPTWAVVALVAGQIGLLGVLALVARRR</sequence>
<evidence type="ECO:0000256" key="1">
    <source>
        <dbReference type="SAM" id="MobiDB-lite"/>
    </source>
</evidence>
<feature type="transmembrane region" description="Helical" evidence="2">
    <location>
        <begin position="79"/>
        <end position="100"/>
    </location>
</feature>
<evidence type="ECO:0000256" key="2">
    <source>
        <dbReference type="SAM" id="Phobius"/>
    </source>
</evidence>
<gene>
    <name evidence="3" type="ORF">FHX81_7247</name>
</gene>
<dbReference type="AlphaFoldDB" id="A0A543JPM8"/>
<evidence type="ECO:0000313" key="4">
    <source>
        <dbReference type="Proteomes" id="UP000316628"/>
    </source>
</evidence>
<proteinExistence type="predicted"/>
<keyword evidence="2" id="KW-0472">Membrane</keyword>